<reference evidence="3" key="1">
    <citation type="submission" date="2017-02" db="EMBL/GenBank/DDBJ databases">
        <authorList>
            <person name="Varghese N."/>
            <person name="Submissions S."/>
        </authorList>
    </citation>
    <scope>NUCLEOTIDE SEQUENCE [LARGE SCALE GENOMIC DNA]</scope>
    <source>
        <strain evidence="3">ATCC 700200</strain>
    </source>
</reference>
<dbReference type="PANTHER" id="PTHR42924:SF3">
    <property type="entry name" value="POLYMERASE_HISTIDINOL PHOSPHATASE N-TERMINAL DOMAIN-CONTAINING PROTEIN"/>
    <property type="match status" value="1"/>
</dbReference>
<dbReference type="InterPro" id="IPR052018">
    <property type="entry name" value="PHP_domain"/>
</dbReference>
<dbReference type="GO" id="GO:0004534">
    <property type="term" value="F:5'-3' RNA exonuclease activity"/>
    <property type="evidence" value="ECO:0007669"/>
    <property type="project" value="TreeGrafter"/>
</dbReference>
<accession>A0A1T4YVF3</accession>
<dbReference type="GO" id="GO:0035312">
    <property type="term" value="F:5'-3' DNA exonuclease activity"/>
    <property type="evidence" value="ECO:0007669"/>
    <property type="project" value="TreeGrafter"/>
</dbReference>
<evidence type="ECO:0000313" key="2">
    <source>
        <dbReference type="EMBL" id="SKB05784.1"/>
    </source>
</evidence>
<name>A0A1T4YVF3_9BACT</name>
<evidence type="ECO:0000259" key="1">
    <source>
        <dbReference type="SMART" id="SM00481"/>
    </source>
</evidence>
<protein>
    <submittedName>
        <fullName evidence="2">PHP-associated</fullName>
    </submittedName>
</protein>
<feature type="domain" description="Polymerase/histidinol phosphatase N-terminal" evidence="1">
    <location>
        <begin position="12"/>
        <end position="80"/>
    </location>
</feature>
<evidence type="ECO:0000313" key="3">
    <source>
        <dbReference type="Proteomes" id="UP000190774"/>
    </source>
</evidence>
<dbReference type="Pfam" id="PF02811">
    <property type="entry name" value="PHP"/>
    <property type="match status" value="1"/>
</dbReference>
<dbReference type="OrthoDB" id="9804333at2"/>
<dbReference type="Proteomes" id="UP000190774">
    <property type="component" value="Unassembled WGS sequence"/>
</dbReference>
<dbReference type="RefSeq" id="WP_078815478.1">
    <property type="nucleotide sequence ID" value="NZ_FUYE01000019.1"/>
</dbReference>
<dbReference type="EMBL" id="FUYE01000019">
    <property type="protein sequence ID" value="SKB05784.1"/>
    <property type="molecule type" value="Genomic_DNA"/>
</dbReference>
<dbReference type="SUPFAM" id="SSF89550">
    <property type="entry name" value="PHP domain-like"/>
    <property type="match status" value="1"/>
</dbReference>
<keyword evidence="3" id="KW-1185">Reference proteome</keyword>
<proteinExistence type="predicted"/>
<organism evidence="2 3">
    <name type="scientific">Prosthecobacter debontii</name>
    <dbReference type="NCBI Taxonomy" id="48467"/>
    <lineage>
        <taxon>Bacteria</taxon>
        <taxon>Pseudomonadati</taxon>
        <taxon>Verrucomicrobiota</taxon>
        <taxon>Verrucomicrobiia</taxon>
        <taxon>Verrucomicrobiales</taxon>
        <taxon>Verrucomicrobiaceae</taxon>
        <taxon>Prosthecobacter</taxon>
    </lineage>
</organism>
<dbReference type="Pfam" id="PF13263">
    <property type="entry name" value="PHP_C"/>
    <property type="match status" value="1"/>
</dbReference>
<dbReference type="SMART" id="SM00481">
    <property type="entry name" value="POLIIIAc"/>
    <property type="match status" value="1"/>
</dbReference>
<sequence>MNPDCTSRWLRAELHCHTTASSDGMITPDGLLKAAALQKLDAIAITDHDTTEGAFEFQRWFRRKGSDTHILIGEERTLSNKCHLIGLFLQKPLVSADYQAVVGEIHEQGGLVLVPHPLRAKDGLLGPRGLNLSELAQADAFELHNAKGSGEDNQRTAPVLSASGCAVFGGSDAHYEADVGQCVNEIAPCGGDLHATVRAMFSRTTAFRILARAQSSNSGERKYAPAYYAVKKYLAVPKPLLPWAKQAYRLYWNARRGGQAHALQEIFSYPASVHA</sequence>
<dbReference type="InterPro" id="IPR016195">
    <property type="entry name" value="Pol/histidinol_Pase-like"/>
</dbReference>
<dbReference type="AlphaFoldDB" id="A0A1T4YVF3"/>
<dbReference type="InterPro" id="IPR003141">
    <property type="entry name" value="Pol/His_phosphatase_N"/>
</dbReference>
<dbReference type="STRING" id="48467.SAMN02745166_04338"/>
<dbReference type="InterPro" id="IPR004013">
    <property type="entry name" value="PHP_dom"/>
</dbReference>
<gene>
    <name evidence="2" type="ORF">SAMN02745166_04338</name>
</gene>
<dbReference type="CDD" id="cd07432">
    <property type="entry name" value="PHP_HisPPase"/>
    <property type="match status" value="1"/>
</dbReference>
<dbReference type="PANTHER" id="PTHR42924">
    <property type="entry name" value="EXONUCLEASE"/>
    <property type="match status" value="1"/>
</dbReference>
<dbReference type="Gene3D" id="3.20.20.140">
    <property type="entry name" value="Metal-dependent hydrolases"/>
    <property type="match status" value="1"/>
</dbReference>